<keyword evidence="9" id="KW-1185">Reference proteome</keyword>
<dbReference type="SUPFAM" id="SSF50129">
    <property type="entry name" value="GroES-like"/>
    <property type="match status" value="1"/>
</dbReference>
<dbReference type="InterPro" id="IPR002328">
    <property type="entry name" value="ADH_Zn_CS"/>
</dbReference>
<comment type="caution">
    <text evidence="8">The sequence shown here is derived from an EMBL/GenBank/DDBJ whole genome shotgun (WGS) entry which is preliminary data.</text>
</comment>
<reference evidence="9" key="1">
    <citation type="journal article" date="2019" name="Int. J. Syst. Evol. Microbiol.">
        <title>The Global Catalogue of Microorganisms (GCM) 10K type strain sequencing project: providing services to taxonomists for standard genome sequencing and annotation.</title>
        <authorList>
            <consortium name="The Broad Institute Genomics Platform"/>
            <consortium name="The Broad Institute Genome Sequencing Center for Infectious Disease"/>
            <person name="Wu L."/>
            <person name="Ma J."/>
        </authorList>
    </citation>
    <scope>NUCLEOTIDE SEQUENCE [LARGE SCALE GENOMIC DNA]</scope>
    <source>
        <strain evidence="9">JCM 11896</strain>
    </source>
</reference>
<dbReference type="Gene3D" id="3.90.180.10">
    <property type="entry name" value="Medium-chain alcohol dehydrogenases, catalytic domain"/>
    <property type="match status" value="1"/>
</dbReference>
<keyword evidence="3 5" id="KW-0862">Zinc</keyword>
<dbReference type="InterPro" id="IPR036291">
    <property type="entry name" value="NAD(P)-bd_dom_sf"/>
</dbReference>
<dbReference type="PANTHER" id="PTHR42813:SF2">
    <property type="entry name" value="DEHYDROGENASE, ZINC-CONTAINING, PUTATIVE (AFU_ORTHOLOGUE AFUA_2G02810)-RELATED"/>
    <property type="match status" value="1"/>
</dbReference>
<keyword evidence="2 5" id="KW-0479">Metal-binding</keyword>
<accession>A0ABP4I764</accession>
<evidence type="ECO:0000256" key="3">
    <source>
        <dbReference type="ARBA" id="ARBA00022833"/>
    </source>
</evidence>
<dbReference type="InterPro" id="IPR011032">
    <property type="entry name" value="GroES-like_sf"/>
</dbReference>
<dbReference type="Pfam" id="PF08240">
    <property type="entry name" value="ADH_N"/>
    <property type="match status" value="1"/>
</dbReference>
<feature type="region of interest" description="Disordered" evidence="6">
    <location>
        <begin position="214"/>
        <end position="234"/>
    </location>
</feature>
<dbReference type="RefSeq" id="WP_344017995.1">
    <property type="nucleotide sequence ID" value="NZ_BAAAJK010000001.1"/>
</dbReference>
<keyword evidence="4" id="KW-0560">Oxidoreductase</keyword>
<dbReference type="InterPro" id="IPR013149">
    <property type="entry name" value="ADH-like_C"/>
</dbReference>
<name>A0ABP4I764_9PSEU</name>
<evidence type="ECO:0000256" key="2">
    <source>
        <dbReference type="ARBA" id="ARBA00022723"/>
    </source>
</evidence>
<dbReference type="EMBL" id="BAAAJK010000001">
    <property type="protein sequence ID" value="GAA1379061.1"/>
    <property type="molecule type" value="Genomic_DNA"/>
</dbReference>
<dbReference type="Gene3D" id="3.40.50.720">
    <property type="entry name" value="NAD(P)-binding Rossmann-like Domain"/>
    <property type="match status" value="1"/>
</dbReference>
<evidence type="ECO:0000256" key="5">
    <source>
        <dbReference type="RuleBase" id="RU361277"/>
    </source>
</evidence>
<comment type="similarity">
    <text evidence="5">Belongs to the zinc-containing alcohol dehydrogenase family.</text>
</comment>
<evidence type="ECO:0000313" key="9">
    <source>
        <dbReference type="Proteomes" id="UP001501414"/>
    </source>
</evidence>
<evidence type="ECO:0000256" key="4">
    <source>
        <dbReference type="ARBA" id="ARBA00023002"/>
    </source>
</evidence>
<dbReference type="InterPro" id="IPR020843">
    <property type="entry name" value="ER"/>
</dbReference>
<evidence type="ECO:0000256" key="6">
    <source>
        <dbReference type="SAM" id="MobiDB-lite"/>
    </source>
</evidence>
<dbReference type="PROSITE" id="PS00059">
    <property type="entry name" value="ADH_ZINC"/>
    <property type="match status" value="1"/>
</dbReference>
<dbReference type="InterPro" id="IPR013154">
    <property type="entry name" value="ADH-like_N"/>
</dbReference>
<evidence type="ECO:0000259" key="7">
    <source>
        <dbReference type="SMART" id="SM00829"/>
    </source>
</evidence>
<dbReference type="Pfam" id="PF00107">
    <property type="entry name" value="ADH_zinc_N"/>
    <property type="match status" value="1"/>
</dbReference>
<feature type="domain" description="Enoyl reductase (ER)" evidence="7">
    <location>
        <begin position="8"/>
        <end position="347"/>
    </location>
</feature>
<protein>
    <submittedName>
        <fullName evidence="8">Alcohol dehydrogenase family protein</fullName>
    </submittedName>
</protein>
<proteinExistence type="inferred from homology"/>
<dbReference type="SUPFAM" id="SSF51735">
    <property type="entry name" value="NAD(P)-binding Rossmann-fold domains"/>
    <property type="match status" value="1"/>
</dbReference>
<dbReference type="PANTHER" id="PTHR42813">
    <property type="entry name" value="ZINC-TYPE ALCOHOL DEHYDROGENASE-LIKE"/>
    <property type="match status" value="1"/>
</dbReference>
<comment type="cofactor">
    <cofactor evidence="1 5">
        <name>Zn(2+)</name>
        <dbReference type="ChEBI" id="CHEBI:29105"/>
    </cofactor>
</comment>
<sequence length="351" mass="36478">MKGLVYRGPADVEVREVPDPGPPDDDGAVVRVSAAGICGSDLHIYRGDAFSADTGFCLGHEAVGRVTAVGCRVREVAVGDRVLVPASVGCTSCPPCRTGWVTRCERRTGTLDTFYGLHAGLPGSQAELLAVPYADANLVLLPDGISDAAAVVLTDNAPTAWYGARRAGIRPGETVAVIGLGAVGLMAVQSALVMGAARVLALDPLPERRRRAADLGAVPLTGSPDPKSELRAATGGHGPDVVIEAVGADATIDLAIRAVRHAGRVSIVGVTHNRAFPMHLQLVQVKELDLAIGLASMQREIPALLALCAQGRLSPEQVVTHHLPLADGSVAYRRYAARADGIGKIILHPGR</sequence>
<organism evidence="8 9">
    <name type="scientific">Pseudonocardia kongjuensis</name>
    <dbReference type="NCBI Taxonomy" id="102227"/>
    <lineage>
        <taxon>Bacteria</taxon>
        <taxon>Bacillati</taxon>
        <taxon>Actinomycetota</taxon>
        <taxon>Actinomycetes</taxon>
        <taxon>Pseudonocardiales</taxon>
        <taxon>Pseudonocardiaceae</taxon>
        <taxon>Pseudonocardia</taxon>
    </lineage>
</organism>
<dbReference type="Proteomes" id="UP001501414">
    <property type="component" value="Unassembled WGS sequence"/>
</dbReference>
<gene>
    <name evidence="8" type="ORF">GCM10009613_01140</name>
</gene>
<evidence type="ECO:0000313" key="8">
    <source>
        <dbReference type="EMBL" id="GAA1379061.1"/>
    </source>
</evidence>
<evidence type="ECO:0000256" key="1">
    <source>
        <dbReference type="ARBA" id="ARBA00001947"/>
    </source>
</evidence>
<dbReference type="SMART" id="SM00829">
    <property type="entry name" value="PKS_ER"/>
    <property type="match status" value="1"/>
</dbReference>